<dbReference type="EMBL" id="CP136925">
    <property type="protein sequence ID" value="WXA13488.1"/>
    <property type="molecule type" value="Genomic_DNA"/>
</dbReference>
<evidence type="ECO:0000313" key="2">
    <source>
        <dbReference type="EMBL" id="WXA13488.1"/>
    </source>
</evidence>
<dbReference type="EMBL" id="CP136924">
    <property type="protein sequence ID" value="WXA04094.1"/>
    <property type="molecule type" value="Genomic_DNA"/>
</dbReference>
<dbReference type="KEGG" id="mcaa:R3L15_01120"/>
<evidence type="ECO:0000313" key="3">
    <source>
        <dbReference type="Proteomes" id="UP001368318"/>
    </source>
</evidence>
<sequence>MSINTDFESPLFLKIGFGKLLDQYERLASSENTLSSQRAKAVLQIAEKNPKLREGFTDTKLIETFSEDINEILQDSFSDLLTQNEIKTAGLPFCDVLFRSSQRFKDIIKDAGNNFTPTIINMPDEDFYIVGCAAILKYHYHFDLNFKRPFYYKIPDKNGVIRYYKITYNADFTEIIKTDKAPNLSEDDISLLLDNFDNIDLWKEKFPPHSYIMKGFVISNMFDITDDQSISNIKSSLIKIENPKDASFISDFEDVFRAFYKIKDINVGFSLYDRKEDSFERFFGEDIHSYIINDFEKEHCLDALCNNSYEKLLKDRKLFAISDVDLQYHRSRGKISYIKVLHKQGIKSAIFAPIANEKGLMGILELVSYTSRALNSINANKLNEVMPYIVAAVERSKNAHEHLVDAVIQQECTSIHPSVHWRFRKAAINFINKNIYLNKNTTFEKIIFRNVYPLFGQIDIKGSSNARNEATQQDLKKQLKETVSLLKKAYKFNSMPVYEQVLFQTEEYLELLNNNFKVDSEHKIGLFLKHDVYPLLDLLLKNDDSLSNSIHKYKSKIDTDLKVFYHHRNQFDDTVKIINRSMSRLLDKRQKDAQQMYPHFFERFKTDGVEHNMYIGESITREDSFSDIYLYNLRLWQMQVMCEMENEFYNKKEDFLVPLNVASLILVFNQPMSIRFRMDEKKFDVDGTYNARYEVVKKRVDKAFVKNTNQRITEPGKLSIVYSQKEDEEEYLRYVKFLQHKNMLDKNVQIVELEDLQGVTGLKAIKVGILYKSTLKNTSKSSSKAYYNYDDLMQVIKA</sequence>
<accession>A0AAU6P8N7</accession>
<proteinExistence type="predicted"/>
<reference evidence="2 3" key="1">
    <citation type="submission" date="2023-10" db="EMBL/GenBank/DDBJ databases">
        <title>Culture-based analysis of two novel bacteria associated with mangrove crab gills.</title>
        <authorList>
            <person name="Yang X."/>
            <person name="Garuglieri E."/>
            <person name="Van Goethem M.W."/>
            <person name="Fusi M."/>
            <person name="Marasco R."/>
            <person name="Daffonchio D.G."/>
        </authorList>
    </citation>
    <scope>NUCLEOTIDE SEQUENCE</scope>
    <source>
        <strain evidence="2">UG2-1</strain>
        <strain evidence="1">UG2-2</strain>
        <strain evidence="3">UG2_2</strain>
    </source>
</reference>
<organism evidence="2">
    <name type="scientific">Mangrovimonas cancribranchiae</name>
    <dbReference type="NCBI Taxonomy" id="3080055"/>
    <lineage>
        <taxon>Bacteria</taxon>
        <taxon>Pseudomonadati</taxon>
        <taxon>Bacteroidota</taxon>
        <taxon>Flavobacteriia</taxon>
        <taxon>Flavobacteriales</taxon>
        <taxon>Flavobacteriaceae</taxon>
        <taxon>Mangrovimonas</taxon>
    </lineage>
</organism>
<dbReference type="RefSeq" id="WP_338732739.1">
    <property type="nucleotide sequence ID" value="NZ_CP136924.1"/>
</dbReference>
<dbReference type="AlphaFoldDB" id="A0AAU6P8N7"/>
<keyword evidence="3" id="KW-1185">Reference proteome</keyword>
<dbReference type="Proteomes" id="UP001368318">
    <property type="component" value="Chromosome"/>
</dbReference>
<name>A0AAU6P8N7_9FLAO</name>
<evidence type="ECO:0000313" key="1">
    <source>
        <dbReference type="EMBL" id="WXA04094.1"/>
    </source>
</evidence>
<gene>
    <name evidence="2" type="ORF">R3L15_01120</name>
    <name evidence="1" type="ORF">R3L16_06275</name>
</gene>
<protein>
    <submittedName>
        <fullName evidence="2">GAF domain-containing protein</fullName>
    </submittedName>
</protein>